<gene>
    <name evidence="1" type="ORF">ENSA5_51130</name>
</gene>
<dbReference type="InterPro" id="IPR015422">
    <property type="entry name" value="PyrdxlP-dep_Trfase_small"/>
</dbReference>
<dbReference type="EMBL" id="PVNK01000221">
    <property type="protein sequence ID" value="PRP92166.1"/>
    <property type="molecule type" value="Genomic_DNA"/>
</dbReference>
<dbReference type="Gene3D" id="3.90.1150.10">
    <property type="entry name" value="Aspartate Aminotransferase, domain 1"/>
    <property type="match status" value="1"/>
</dbReference>
<proteinExistence type="predicted"/>
<evidence type="ECO:0000313" key="1">
    <source>
        <dbReference type="EMBL" id="PRP92166.1"/>
    </source>
</evidence>
<organism evidence="1 2">
    <name type="scientific">Enhygromyxa salina</name>
    <dbReference type="NCBI Taxonomy" id="215803"/>
    <lineage>
        <taxon>Bacteria</taxon>
        <taxon>Pseudomonadati</taxon>
        <taxon>Myxococcota</taxon>
        <taxon>Polyangia</taxon>
        <taxon>Nannocystales</taxon>
        <taxon>Nannocystaceae</taxon>
        <taxon>Enhygromyxa</taxon>
    </lineage>
</organism>
<dbReference type="AlphaFoldDB" id="A0A2S9XH14"/>
<comment type="caution">
    <text evidence="1">The sequence shown here is derived from an EMBL/GenBank/DDBJ whole genome shotgun (WGS) entry which is preliminary data.</text>
</comment>
<dbReference type="Proteomes" id="UP000237968">
    <property type="component" value="Unassembled WGS sequence"/>
</dbReference>
<keyword evidence="2" id="KW-1185">Reference proteome</keyword>
<protein>
    <recommendedName>
        <fullName evidence="3">Aspartate aminotransferase</fullName>
    </recommendedName>
</protein>
<name>A0A2S9XH14_9BACT</name>
<sequence>MWRRRLAARNLPVPAALCRALLDDTGVAILPGAEFGRPRDELTARLAYVNFDGQRCLDALADNDDEVDDTFLTTHCAETVEAIERLCKWLCP</sequence>
<reference evidence="1 2" key="1">
    <citation type="submission" date="2018-03" db="EMBL/GenBank/DDBJ databases">
        <title>Draft Genome Sequences of the Obligatory Marine Myxobacteria Enhygromyxa salina SWB005.</title>
        <authorList>
            <person name="Poehlein A."/>
            <person name="Moghaddam J.A."/>
            <person name="Harms H."/>
            <person name="Alanjari M."/>
            <person name="Koenig G.M."/>
            <person name="Daniel R."/>
            <person name="Schaeberle T.F."/>
        </authorList>
    </citation>
    <scope>NUCLEOTIDE SEQUENCE [LARGE SCALE GENOMIC DNA]</scope>
    <source>
        <strain evidence="1 2">SWB005</strain>
    </source>
</reference>
<evidence type="ECO:0008006" key="3">
    <source>
        <dbReference type="Google" id="ProtNLM"/>
    </source>
</evidence>
<evidence type="ECO:0000313" key="2">
    <source>
        <dbReference type="Proteomes" id="UP000237968"/>
    </source>
</evidence>
<accession>A0A2S9XH14</accession>